<protein>
    <submittedName>
        <fullName evidence="5">Peptide/nickel transport system substrate-binding protein</fullName>
    </submittedName>
</protein>
<keyword evidence="6" id="KW-1185">Reference proteome</keyword>
<dbReference type="EMBL" id="JACHMW010000001">
    <property type="protein sequence ID" value="MBB5849245.1"/>
    <property type="molecule type" value="Genomic_DNA"/>
</dbReference>
<feature type="domain" description="Solute-binding protein family 5" evidence="4">
    <location>
        <begin position="95"/>
        <end position="481"/>
    </location>
</feature>
<dbReference type="Gene3D" id="3.90.76.10">
    <property type="entry name" value="Dipeptide-binding Protein, Domain 1"/>
    <property type="match status" value="1"/>
</dbReference>
<dbReference type="InterPro" id="IPR000914">
    <property type="entry name" value="SBP_5_dom"/>
</dbReference>
<keyword evidence="3" id="KW-0732">Signal</keyword>
<evidence type="ECO:0000313" key="6">
    <source>
        <dbReference type="Proteomes" id="UP000567246"/>
    </source>
</evidence>
<dbReference type="CDD" id="cd08493">
    <property type="entry name" value="PBP2_DppA_like"/>
    <property type="match status" value="1"/>
</dbReference>
<dbReference type="Gene3D" id="3.40.190.10">
    <property type="entry name" value="Periplasmic binding protein-like II"/>
    <property type="match status" value="1"/>
</dbReference>
<proteinExistence type="inferred from homology"/>
<dbReference type="AlphaFoldDB" id="A0A4Y8ZKA8"/>
<dbReference type="Proteomes" id="UP000567246">
    <property type="component" value="Unassembled WGS sequence"/>
</dbReference>
<dbReference type="InterPro" id="IPR030678">
    <property type="entry name" value="Peptide/Ni-bd"/>
</dbReference>
<dbReference type="GO" id="GO:0042597">
    <property type="term" value="C:periplasmic space"/>
    <property type="evidence" value="ECO:0007669"/>
    <property type="project" value="UniProtKB-ARBA"/>
</dbReference>
<keyword evidence="2" id="KW-0813">Transport</keyword>
<dbReference type="PROSITE" id="PS51257">
    <property type="entry name" value="PROKAR_LIPOPROTEIN"/>
    <property type="match status" value="1"/>
</dbReference>
<evidence type="ECO:0000256" key="1">
    <source>
        <dbReference type="ARBA" id="ARBA00005695"/>
    </source>
</evidence>
<dbReference type="PIRSF" id="PIRSF002741">
    <property type="entry name" value="MppA"/>
    <property type="match status" value="1"/>
</dbReference>
<evidence type="ECO:0000256" key="2">
    <source>
        <dbReference type="ARBA" id="ARBA00022448"/>
    </source>
</evidence>
<dbReference type="SUPFAM" id="SSF53850">
    <property type="entry name" value="Periplasmic binding protein-like II"/>
    <property type="match status" value="1"/>
</dbReference>
<dbReference type="GO" id="GO:0043190">
    <property type="term" value="C:ATP-binding cassette (ABC) transporter complex"/>
    <property type="evidence" value="ECO:0007669"/>
    <property type="project" value="InterPro"/>
</dbReference>
<dbReference type="InterPro" id="IPR039424">
    <property type="entry name" value="SBP_5"/>
</dbReference>
<reference evidence="5 6" key="1">
    <citation type="submission" date="2020-08" db="EMBL/GenBank/DDBJ databases">
        <title>Sequencing the genomes of 1000 actinobacteria strains.</title>
        <authorList>
            <person name="Klenk H.-P."/>
        </authorList>
    </citation>
    <scope>NUCLEOTIDE SEQUENCE [LARGE SCALE GENOMIC DNA]</scope>
    <source>
        <strain evidence="5 6">DSM 17945</strain>
    </source>
</reference>
<sequence length="562" mass="60846">MATRLRQRLLSAAALTAAGALLITGCAESQRDSGGSAGGSGSNGDAAQVDGSFIFAASSDPKTLDPAFASDGESFRVSRQIFEGLVGTEPGTADPAPLLAESWESSEDGLTHTFKLKEGVTFHDGEPFNGEAVCANFDRWYNFTGIQQAETVSYYYGKLFRGFADDPENAVYESCEANGDAEATVTLAQPFAGFIASLSLPAFAMQSPKALEEYKADEMGGSAESPQMSEYARAHPTGTGPYKFDSWSVGEDIKLSAYEDYWGEGGDVTDITFRVIDDPVARRQALEAGDIDGYDLVAPADTQALSDAGFNVVARDPFTILYLGLNQQQEELKDVKVRQAIAHAIDKEALIGQTLPEGTEPATQFIPKSVNGFSEDVTKYEYDPEKAKQLLAEAGYADGFTIDFNYPTGVSRPYMPTPEQVFSNLSNQLSQVGIQVEAKPAKWSPDYLNQVQGTADHGLHLLGWTGDYNDTDNFVGVFFGQEKPEFGFDNPELFSALEEARGVPTLEEQTPMYEEINKQISDFVPAIPLAHPAPSLAFDERVASYPASPVNDEVFTEIDLTE</sequence>
<organism evidence="5 6">
    <name type="scientific">Micrococcus endophyticus</name>
    <dbReference type="NCBI Taxonomy" id="455343"/>
    <lineage>
        <taxon>Bacteria</taxon>
        <taxon>Bacillati</taxon>
        <taxon>Actinomycetota</taxon>
        <taxon>Actinomycetes</taxon>
        <taxon>Micrococcales</taxon>
        <taxon>Micrococcaceae</taxon>
        <taxon>Micrococcus</taxon>
    </lineage>
</organism>
<accession>A0A4Y8ZKA8</accession>
<name>A0A4Y8ZKA8_9MICC</name>
<dbReference type="Gene3D" id="3.10.105.10">
    <property type="entry name" value="Dipeptide-binding Protein, Domain 3"/>
    <property type="match status" value="1"/>
</dbReference>
<gene>
    <name evidence="5" type="ORF">HDA33_001809</name>
</gene>
<evidence type="ECO:0000313" key="5">
    <source>
        <dbReference type="EMBL" id="MBB5849245.1"/>
    </source>
</evidence>
<evidence type="ECO:0000259" key="4">
    <source>
        <dbReference type="Pfam" id="PF00496"/>
    </source>
</evidence>
<dbReference type="GO" id="GO:0015833">
    <property type="term" value="P:peptide transport"/>
    <property type="evidence" value="ECO:0007669"/>
    <property type="project" value="TreeGrafter"/>
</dbReference>
<dbReference type="Pfam" id="PF00496">
    <property type="entry name" value="SBP_bac_5"/>
    <property type="match status" value="1"/>
</dbReference>
<dbReference type="PANTHER" id="PTHR30290">
    <property type="entry name" value="PERIPLASMIC BINDING COMPONENT OF ABC TRANSPORTER"/>
    <property type="match status" value="1"/>
</dbReference>
<comment type="caution">
    <text evidence="5">The sequence shown here is derived from an EMBL/GenBank/DDBJ whole genome shotgun (WGS) entry which is preliminary data.</text>
</comment>
<dbReference type="PANTHER" id="PTHR30290:SF9">
    <property type="entry name" value="OLIGOPEPTIDE-BINDING PROTEIN APPA"/>
    <property type="match status" value="1"/>
</dbReference>
<evidence type="ECO:0000256" key="3">
    <source>
        <dbReference type="ARBA" id="ARBA00022729"/>
    </source>
</evidence>
<comment type="similarity">
    <text evidence="1">Belongs to the bacterial solute-binding protein 5 family.</text>
</comment>
<dbReference type="GO" id="GO:1904680">
    <property type="term" value="F:peptide transmembrane transporter activity"/>
    <property type="evidence" value="ECO:0007669"/>
    <property type="project" value="TreeGrafter"/>
</dbReference>
<dbReference type="RefSeq" id="WP_184172706.1">
    <property type="nucleotide sequence ID" value="NZ_BAABAG010000009.1"/>
</dbReference>